<dbReference type="KEGG" id="pzu:PHZ_p0290"/>
<geneLocation type="plasmid" evidence="3">
    <name>pHLK1</name>
</geneLocation>
<proteinExistence type="predicted"/>
<feature type="compositionally biased region" description="Basic and acidic residues" evidence="1">
    <location>
        <begin position="1"/>
        <end position="14"/>
    </location>
</feature>
<evidence type="ECO:0000313" key="2">
    <source>
        <dbReference type="EMBL" id="ACG80232.1"/>
    </source>
</evidence>
<dbReference type="HOGENOM" id="CLU_511755_0_0_5"/>
<keyword evidence="3" id="KW-1185">Reference proteome</keyword>
<evidence type="ECO:0000313" key="3">
    <source>
        <dbReference type="Proteomes" id="UP000001868"/>
    </source>
</evidence>
<protein>
    <submittedName>
        <fullName evidence="2">Putative luciferase</fullName>
    </submittedName>
</protein>
<sequence length="532" mass="56581">MPEAGHLHPRERGAADLPGHGASRPSTPAPRSRRGHEVRPRSARGVRGGGAGSSPRRRYLPCHAVRPAGGGLRAADPQVFALRRAALRDPYRIAAAALHATSPAARNASWSGRGAPHLLGHGVDRPSEKVGRREVVDEPVRPVGVLVGPGREVLQRQLQTRAEIVGRDLRRRLSAYEGGVLRVDLGRQVDGAGEGLQLAFGRQARKQVQHRAGGRGVGVGPLFSDGASDAQRMIDADGRQGFADSHETLVVPRLAARLGPVLGHASLALPHLRLDVAGGREDPHHAEAPIENLGLDQPRKLPLEVGVADLLGVKSLQVASEAKGQGVGLKARRGLSAALQVEQQFVDEQLAQLLAAAGAGAQEGGAPMQLRDGRKIGVDVAIPARRIALDRRVRRGLVRKPSPDRVAAGLGQRRDQATPVGLRCRRLARRAQVALQVMPVLEAAGLGDRQLTFRQRIDEAALVEETVQRLGALLCAFQGGIHVRNPSARPGSKRAARLLRPASGCWSQCVDLVGPGVLRQGSGHADDRRRST</sequence>
<keyword evidence="2" id="KW-0614">Plasmid</keyword>
<organism evidence="2 3">
    <name type="scientific">Phenylobacterium zucineum (strain HLK1)</name>
    <dbReference type="NCBI Taxonomy" id="450851"/>
    <lineage>
        <taxon>Bacteria</taxon>
        <taxon>Pseudomonadati</taxon>
        <taxon>Pseudomonadota</taxon>
        <taxon>Alphaproteobacteria</taxon>
        <taxon>Caulobacterales</taxon>
        <taxon>Caulobacteraceae</taxon>
        <taxon>Phenylobacterium</taxon>
    </lineage>
</organism>
<evidence type="ECO:0000256" key="1">
    <source>
        <dbReference type="SAM" id="MobiDB-lite"/>
    </source>
</evidence>
<name>B4RIQ7_PHEZH</name>
<gene>
    <name evidence="2" type="ordered locus">PHZ_p0290</name>
</gene>
<dbReference type="Proteomes" id="UP000001868">
    <property type="component" value="Plasmid pHLK1"/>
</dbReference>
<accession>B4RIQ7</accession>
<dbReference type="AlphaFoldDB" id="B4RIQ7"/>
<reference evidence="2 3" key="1">
    <citation type="journal article" date="2008" name="BMC Genomics">
        <title>Complete genome of Phenylobacterium zucineum - a novel facultative intracellular bacterium isolated from human erythroleukemia cell line K562.</title>
        <authorList>
            <person name="Luo Y."/>
            <person name="Xu X."/>
            <person name="Ding Z."/>
            <person name="Liu Z."/>
            <person name="Zhang B."/>
            <person name="Yan Z."/>
            <person name="Sun J."/>
            <person name="Hu S."/>
            <person name="Hu X."/>
        </authorList>
    </citation>
    <scope>NUCLEOTIDE SEQUENCE [LARGE SCALE GENOMIC DNA]</scope>
    <source>
        <strain evidence="3">HLK1</strain>
        <plasmid evidence="3">Plasmid pHLK1</plasmid>
    </source>
</reference>
<dbReference type="EMBL" id="CP000748">
    <property type="protein sequence ID" value="ACG80232.1"/>
    <property type="molecule type" value="Genomic_DNA"/>
</dbReference>
<feature type="region of interest" description="Disordered" evidence="1">
    <location>
        <begin position="1"/>
        <end position="71"/>
    </location>
</feature>